<dbReference type="InterPro" id="IPR013750">
    <property type="entry name" value="GHMP_kinase_C_dom"/>
</dbReference>
<evidence type="ECO:0000256" key="6">
    <source>
        <dbReference type="ARBA" id="ARBA00022777"/>
    </source>
</evidence>
<comment type="caution">
    <text evidence="14">The sequence shown here is derived from an EMBL/GenBank/DDBJ whole genome shotgun (WGS) entry which is preliminary data.</text>
</comment>
<evidence type="ECO:0000256" key="1">
    <source>
        <dbReference type="ARBA" id="ARBA00009684"/>
    </source>
</evidence>
<evidence type="ECO:0000313" key="14">
    <source>
        <dbReference type="EMBL" id="MBP0616744.1"/>
    </source>
</evidence>
<dbReference type="SUPFAM" id="SSF55060">
    <property type="entry name" value="GHMP Kinase, C-terminal domain"/>
    <property type="match status" value="1"/>
</dbReference>
<dbReference type="PIRSF" id="PIRSF010376">
    <property type="entry name" value="IspE"/>
    <property type="match status" value="1"/>
</dbReference>
<accession>A0ABS4BKQ0</accession>
<comment type="catalytic activity">
    <reaction evidence="10">
        <text>4-CDP-2-C-methyl-D-erythritol + ATP = 4-CDP-2-C-methyl-D-erythritol 2-phosphate + ADP + H(+)</text>
        <dbReference type="Rhea" id="RHEA:18437"/>
        <dbReference type="ChEBI" id="CHEBI:15378"/>
        <dbReference type="ChEBI" id="CHEBI:30616"/>
        <dbReference type="ChEBI" id="CHEBI:57823"/>
        <dbReference type="ChEBI" id="CHEBI:57919"/>
        <dbReference type="ChEBI" id="CHEBI:456216"/>
        <dbReference type="EC" id="2.7.1.148"/>
    </reaction>
</comment>
<organism evidence="14 15">
    <name type="scientific">Jiella mangrovi</name>
    <dbReference type="NCBI Taxonomy" id="2821407"/>
    <lineage>
        <taxon>Bacteria</taxon>
        <taxon>Pseudomonadati</taxon>
        <taxon>Pseudomonadota</taxon>
        <taxon>Alphaproteobacteria</taxon>
        <taxon>Hyphomicrobiales</taxon>
        <taxon>Aurantimonadaceae</taxon>
        <taxon>Jiella</taxon>
    </lineage>
</organism>
<dbReference type="PANTHER" id="PTHR43527">
    <property type="entry name" value="4-DIPHOSPHOCYTIDYL-2-C-METHYL-D-ERYTHRITOL KINASE, CHLOROPLASTIC"/>
    <property type="match status" value="1"/>
</dbReference>
<feature type="domain" description="GHMP kinase N-terminal" evidence="12">
    <location>
        <begin position="88"/>
        <end position="166"/>
    </location>
</feature>
<keyword evidence="8 10" id="KW-0414">Isoprene biosynthesis</keyword>
<protein>
    <recommendedName>
        <fullName evidence="3 10">4-diphosphocytidyl-2-C-methyl-D-erythritol kinase</fullName>
        <shortName evidence="10">CMK</shortName>
        <ecNumber evidence="2 10">2.7.1.148</ecNumber>
    </recommendedName>
    <alternativeName>
        <fullName evidence="9 10">4-(cytidine-5'-diphospho)-2-C-methyl-D-erythritol kinase</fullName>
    </alternativeName>
</protein>
<dbReference type="Pfam" id="PF00288">
    <property type="entry name" value="GHMP_kinases_N"/>
    <property type="match status" value="1"/>
</dbReference>
<evidence type="ECO:0000259" key="12">
    <source>
        <dbReference type="Pfam" id="PF00288"/>
    </source>
</evidence>
<evidence type="ECO:0000256" key="2">
    <source>
        <dbReference type="ARBA" id="ARBA00012052"/>
    </source>
</evidence>
<dbReference type="GO" id="GO:0050515">
    <property type="term" value="F:4-(cytidine 5'-diphospho)-2-C-methyl-D-erythritol kinase activity"/>
    <property type="evidence" value="ECO:0007669"/>
    <property type="project" value="UniProtKB-EC"/>
</dbReference>
<dbReference type="EC" id="2.7.1.148" evidence="2 10"/>
<keyword evidence="6 10" id="KW-0418">Kinase</keyword>
<feature type="active site" evidence="10">
    <location>
        <position position="16"/>
    </location>
</feature>
<dbReference type="NCBIfam" id="NF011202">
    <property type="entry name" value="PRK14608.1"/>
    <property type="match status" value="1"/>
</dbReference>
<evidence type="ECO:0000256" key="8">
    <source>
        <dbReference type="ARBA" id="ARBA00023229"/>
    </source>
</evidence>
<keyword evidence="5 10" id="KW-0547">Nucleotide-binding</keyword>
<proteinExistence type="inferred from homology"/>
<feature type="binding site" evidence="10">
    <location>
        <begin position="120"/>
        <end position="130"/>
    </location>
    <ligand>
        <name>ATP</name>
        <dbReference type="ChEBI" id="CHEBI:30616"/>
    </ligand>
</feature>
<dbReference type="Pfam" id="PF08544">
    <property type="entry name" value="GHMP_kinases_C"/>
    <property type="match status" value="1"/>
</dbReference>
<keyword evidence="7 10" id="KW-0067">ATP-binding</keyword>
<evidence type="ECO:0000256" key="4">
    <source>
        <dbReference type="ARBA" id="ARBA00022679"/>
    </source>
</evidence>
<dbReference type="HAMAP" id="MF_00061">
    <property type="entry name" value="IspE"/>
    <property type="match status" value="1"/>
</dbReference>
<dbReference type="InterPro" id="IPR014721">
    <property type="entry name" value="Ribsml_uS5_D2-typ_fold_subgr"/>
</dbReference>
<dbReference type="InterPro" id="IPR020568">
    <property type="entry name" value="Ribosomal_Su5_D2-typ_SF"/>
</dbReference>
<evidence type="ECO:0000256" key="7">
    <source>
        <dbReference type="ARBA" id="ARBA00022840"/>
    </source>
</evidence>
<evidence type="ECO:0000256" key="9">
    <source>
        <dbReference type="ARBA" id="ARBA00032554"/>
    </source>
</evidence>
<reference evidence="14 15" key="1">
    <citation type="submission" date="2021-04" db="EMBL/GenBank/DDBJ databases">
        <title>Whole genome sequence of Jiella sp. KSK16Y-1.</title>
        <authorList>
            <person name="Tuo L."/>
        </authorList>
    </citation>
    <scope>NUCLEOTIDE SEQUENCE [LARGE SCALE GENOMIC DNA]</scope>
    <source>
        <strain evidence="14 15">KSK16Y-1</strain>
    </source>
</reference>
<gene>
    <name evidence="10" type="primary">ispE</name>
    <name evidence="14" type="ORF">J6595_14235</name>
</gene>
<dbReference type="Gene3D" id="3.30.70.890">
    <property type="entry name" value="GHMP kinase, C-terminal domain"/>
    <property type="match status" value="1"/>
</dbReference>
<dbReference type="EMBL" id="JAGJCF010000010">
    <property type="protein sequence ID" value="MBP0616744.1"/>
    <property type="molecule type" value="Genomic_DNA"/>
</dbReference>
<dbReference type="PANTHER" id="PTHR43527:SF2">
    <property type="entry name" value="4-DIPHOSPHOCYTIDYL-2-C-METHYL-D-ERYTHRITOL KINASE, CHLOROPLASTIC"/>
    <property type="match status" value="1"/>
</dbReference>
<dbReference type="Proteomes" id="UP000678276">
    <property type="component" value="Unassembled WGS sequence"/>
</dbReference>
<comment type="pathway">
    <text evidence="10">Isoprenoid biosynthesis; isopentenyl diphosphate biosynthesis via DXP pathway; isopentenyl diphosphate from 1-deoxy-D-xylulose 5-phosphate: step 3/6.</text>
</comment>
<feature type="region of interest" description="Disordered" evidence="11">
    <location>
        <begin position="50"/>
        <end position="72"/>
    </location>
</feature>
<comment type="function">
    <text evidence="10">Catalyzes the phosphorylation of the position 2 hydroxy group of 4-diphosphocytidyl-2C-methyl-D-erythritol.</text>
</comment>
<dbReference type="InterPro" id="IPR004424">
    <property type="entry name" value="IspE"/>
</dbReference>
<dbReference type="SUPFAM" id="SSF54211">
    <property type="entry name" value="Ribosomal protein S5 domain 2-like"/>
    <property type="match status" value="1"/>
</dbReference>
<dbReference type="RefSeq" id="WP_209595236.1">
    <property type="nucleotide sequence ID" value="NZ_JAGJCF010000010.1"/>
</dbReference>
<evidence type="ECO:0000256" key="5">
    <source>
        <dbReference type="ARBA" id="ARBA00022741"/>
    </source>
</evidence>
<dbReference type="InterPro" id="IPR006204">
    <property type="entry name" value="GHMP_kinase_N_dom"/>
</dbReference>
<sequence>MHAATVGSRTRFAPAKVNLALHIVGQRDDGYHRLESLVVFDETAGDTVMASPLVDQPSSDPGAPAQGATDRLSVDGPFAQSVPLGADNILLKAAALAREEFAGFGIDLPPLDIRLSKNLPVAAGIGGGSADAAALLGLVSASASEDLRAALGEKAVRLGADVPMCLANRPALVTGIGETITPLAGMPKLSMLLVNPGIAVETASVFRMLASRENPAMPSLPGHGFAGLDDLVSFLSECRNDLALAAGSLAPEIERARGRLIEAGALFARMSGSGATVFGLFADDDARDEAGRRIARDEPGWWLSRNTDTETQRTTR</sequence>
<evidence type="ECO:0000313" key="15">
    <source>
        <dbReference type="Proteomes" id="UP000678276"/>
    </source>
</evidence>
<evidence type="ECO:0000256" key="3">
    <source>
        <dbReference type="ARBA" id="ARBA00017473"/>
    </source>
</evidence>
<keyword evidence="4 10" id="KW-0808">Transferase</keyword>
<name>A0ABS4BKQ0_9HYPH</name>
<evidence type="ECO:0000256" key="10">
    <source>
        <dbReference type="HAMAP-Rule" id="MF_00061"/>
    </source>
</evidence>
<evidence type="ECO:0000259" key="13">
    <source>
        <dbReference type="Pfam" id="PF08544"/>
    </source>
</evidence>
<evidence type="ECO:0000256" key="11">
    <source>
        <dbReference type="SAM" id="MobiDB-lite"/>
    </source>
</evidence>
<dbReference type="InterPro" id="IPR036554">
    <property type="entry name" value="GHMP_kinase_C_sf"/>
</dbReference>
<feature type="domain" description="GHMP kinase C-terminal" evidence="13">
    <location>
        <begin position="239"/>
        <end position="295"/>
    </location>
</feature>
<comment type="similarity">
    <text evidence="1 10">Belongs to the GHMP kinase family. IspE subfamily.</text>
</comment>
<dbReference type="Gene3D" id="3.30.230.10">
    <property type="match status" value="1"/>
</dbReference>
<keyword evidence="15" id="KW-1185">Reference proteome</keyword>
<feature type="active site" evidence="10">
    <location>
        <position position="161"/>
    </location>
</feature>